<feature type="non-terminal residue" evidence="1">
    <location>
        <position position="1"/>
    </location>
</feature>
<dbReference type="AlphaFoldDB" id="A0A7J6N405"/>
<comment type="caution">
    <text evidence="1">The sequence shown here is derived from an EMBL/GenBank/DDBJ whole genome shotgun (WGS) entry which is preliminary data.</text>
</comment>
<organism evidence="1 2">
    <name type="scientific">Perkinsus olseni</name>
    <name type="common">Perkinsus atlanticus</name>
    <dbReference type="NCBI Taxonomy" id="32597"/>
    <lineage>
        <taxon>Eukaryota</taxon>
        <taxon>Sar</taxon>
        <taxon>Alveolata</taxon>
        <taxon>Perkinsozoa</taxon>
        <taxon>Perkinsea</taxon>
        <taxon>Perkinsida</taxon>
        <taxon>Perkinsidae</taxon>
        <taxon>Perkinsus</taxon>
    </lineage>
</organism>
<evidence type="ECO:0000313" key="2">
    <source>
        <dbReference type="Proteomes" id="UP000541610"/>
    </source>
</evidence>
<name>A0A7J6N405_PEROL</name>
<dbReference type="OrthoDB" id="7699172at2759"/>
<proteinExistence type="predicted"/>
<dbReference type="EMBL" id="JABANP010000869">
    <property type="protein sequence ID" value="KAF4678595.1"/>
    <property type="molecule type" value="Genomic_DNA"/>
</dbReference>
<accession>A0A7J6N405</accession>
<dbReference type="Proteomes" id="UP000541610">
    <property type="component" value="Unassembled WGS sequence"/>
</dbReference>
<gene>
    <name evidence="1" type="ORF">FOZ60_016358</name>
</gene>
<evidence type="ECO:0000313" key="1">
    <source>
        <dbReference type="EMBL" id="KAF4678595.1"/>
    </source>
</evidence>
<protein>
    <submittedName>
        <fullName evidence="1">Uncharacterized protein</fullName>
    </submittedName>
</protein>
<reference evidence="1 2" key="1">
    <citation type="submission" date="2020-04" db="EMBL/GenBank/DDBJ databases">
        <title>Perkinsus olseni comparative genomics.</title>
        <authorList>
            <person name="Bogema D.R."/>
        </authorList>
    </citation>
    <scope>NUCLEOTIDE SEQUENCE [LARGE SCALE GENOMIC DNA]</scope>
    <source>
        <strain evidence="1">00978-12</strain>
    </source>
</reference>
<sequence>DRDKLIRDGGLYLPGIKFRVKDSPHIRVCFLTAASPIVAHALRPRRRAAIVGGITPLRDCKNHPQLAPDQISCTLCGKKGHNSLAGVGAVAMCPRKLDLIKVKLSKTGLGPNSPSWSF</sequence>